<gene>
    <name evidence="1" type="ORF">NCGR_LOCUS13922</name>
</gene>
<proteinExistence type="predicted"/>
<organism evidence="1 2">
    <name type="scientific">Miscanthus lutarioriparius</name>
    <dbReference type="NCBI Taxonomy" id="422564"/>
    <lineage>
        <taxon>Eukaryota</taxon>
        <taxon>Viridiplantae</taxon>
        <taxon>Streptophyta</taxon>
        <taxon>Embryophyta</taxon>
        <taxon>Tracheophyta</taxon>
        <taxon>Spermatophyta</taxon>
        <taxon>Magnoliopsida</taxon>
        <taxon>Liliopsida</taxon>
        <taxon>Poales</taxon>
        <taxon>Poaceae</taxon>
        <taxon>PACMAD clade</taxon>
        <taxon>Panicoideae</taxon>
        <taxon>Andropogonodae</taxon>
        <taxon>Andropogoneae</taxon>
        <taxon>Saccharinae</taxon>
        <taxon>Miscanthus</taxon>
    </lineage>
</organism>
<dbReference type="Proteomes" id="UP000604825">
    <property type="component" value="Unassembled WGS sequence"/>
</dbReference>
<evidence type="ECO:0000313" key="1">
    <source>
        <dbReference type="EMBL" id="CAD6220457.1"/>
    </source>
</evidence>
<evidence type="ECO:0000313" key="2">
    <source>
        <dbReference type="Proteomes" id="UP000604825"/>
    </source>
</evidence>
<protein>
    <submittedName>
        <fullName evidence="1">Uncharacterized protein</fullName>
    </submittedName>
</protein>
<sequence>MKIVNQQLLSWVTIVSRRIATTIALPSELIVETASEGRHAIVFSVDPGMRHLCYNRILLHGCCSRNAAADV</sequence>
<dbReference type="AlphaFoldDB" id="A0A811NAC1"/>
<name>A0A811NAC1_9POAL</name>
<dbReference type="EMBL" id="CAJGYO010000003">
    <property type="protein sequence ID" value="CAD6220457.1"/>
    <property type="molecule type" value="Genomic_DNA"/>
</dbReference>
<keyword evidence="2" id="KW-1185">Reference proteome</keyword>
<reference evidence="1" key="1">
    <citation type="submission" date="2020-10" db="EMBL/GenBank/DDBJ databases">
        <authorList>
            <person name="Han B."/>
            <person name="Lu T."/>
            <person name="Zhao Q."/>
            <person name="Huang X."/>
            <person name="Zhao Y."/>
        </authorList>
    </citation>
    <scope>NUCLEOTIDE SEQUENCE</scope>
</reference>
<comment type="caution">
    <text evidence="1">The sequence shown here is derived from an EMBL/GenBank/DDBJ whole genome shotgun (WGS) entry which is preliminary data.</text>
</comment>
<accession>A0A811NAC1</accession>